<feature type="signal peptide" evidence="1">
    <location>
        <begin position="1"/>
        <end position="26"/>
    </location>
</feature>
<name>A0A0G4MNK9_VERLO</name>
<reference evidence="2 3" key="1">
    <citation type="submission" date="2015-05" db="EMBL/GenBank/DDBJ databases">
        <authorList>
            <person name="Wang D.B."/>
            <person name="Wang M."/>
        </authorList>
    </citation>
    <scope>NUCLEOTIDE SEQUENCE [LARGE SCALE GENOMIC DNA]</scope>
    <source>
        <strain evidence="2">VL1</strain>
    </source>
</reference>
<evidence type="ECO:0000313" key="3">
    <source>
        <dbReference type="Proteomes" id="UP000044602"/>
    </source>
</evidence>
<dbReference type="Proteomes" id="UP000044602">
    <property type="component" value="Unassembled WGS sequence"/>
</dbReference>
<dbReference type="EMBL" id="CVQH01023638">
    <property type="protein sequence ID" value="CRK35665.1"/>
    <property type="molecule type" value="Genomic_DNA"/>
</dbReference>
<dbReference type="AlphaFoldDB" id="A0A0G4MNK9"/>
<organism evidence="2 3">
    <name type="scientific">Verticillium longisporum</name>
    <name type="common">Verticillium dahliae var. longisporum</name>
    <dbReference type="NCBI Taxonomy" id="100787"/>
    <lineage>
        <taxon>Eukaryota</taxon>
        <taxon>Fungi</taxon>
        <taxon>Dikarya</taxon>
        <taxon>Ascomycota</taxon>
        <taxon>Pezizomycotina</taxon>
        <taxon>Sordariomycetes</taxon>
        <taxon>Hypocreomycetidae</taxon>
        <taxon>Glomerellales</taxon>
        <taxon>Plectosphaerellaceae</taxon>
        <taxon>Verticillium</taxon>
    </lineage>
</organism>
<evidence type="ECO:0000313" key="2">
    <source>
        <dbReference type="EMBL" id="CRK35665.1"/>
    </source>
</evidence>
<sequence>MSGKDWSAKASIVLHLVTIHADFVTADDSLETVVLAELLGDVRAELHADTALAGTTTRLLLGIGPEHLHHETRLARLALLVPVESTDVIEGDLVVGEQTAVQNEILGADEGRQGQGREAFGEELEYPRFCELAVLHSKHTLSSRGLVADLDSGKEVKLSHNLLALVKLQLGILVIGVDPDTFPKVLESLLGPNDGGVGQASSEVRLDKLGVQGNGLVAVGDGITVGLGLDVSLRKERERQSREQERGDRATHLRSVGKKLMAVGQSCSAKALLPWFFNAVACSSGVAMSVVFRRVGYYAAKLGARFGESRGAEILLLREETQRCEETE</sequence>
<proteinExistence type="predicted"/>
<evidence type="ECO:0000256" key="1">
    <source>
        <dbReference type="SAM" id="SignalP"/>
    </source>
</evidence>
<keyword evidence="3" id="KW-1185">Reference proteome</keyword>
<accession>A0A0G4MNK9</accession>
<gene>
    <name evidence="2" type="ORF">BN1708_001297</name>
</gene>
<feature type="chain" id="PRO_5002567282" evidence="1">
    <location>
        <begin position="27"/>
        <end position="328"/>
    </location>
</feature>
<keyword evidence="1" id="KW-0732">Signal</keyword>
<protein>
    <submittedName>
        <fullName evidence="2">Uncharacterized protein</fullName>
    </submittedName>
</protein>